<dbReference type="PROSITE" id="PS50109">
    <property type="entry name" value="HIS_KIN"/>
    <property type="match status" value="1"/>
</dbReference>
<dbReference type="Gene3D" id="3.40.50.2300">
    <property type="match status" value="1"/>
</dbReference>
<feature type="domain" description="PAS" evidence="7">
    <location>
        <begin position="391"/>
        <end position="462"/>
    </location>
</feature>
<dbReference type="Gene3D" id="2.10.70.100">
    <property type="match status" value="1"/>
</dbReference>
<dbReference type="CDD" id="cd00082">
    <property type="entry name" value="HisKA"/>
    <property type="match status" value="1"/>
</dbReference>
<evidence type="ECO:0000256" key="2">
    <source>
        <dbReference type="ARBA" id="ARBA00012438"/>
    </source>
</evidence>
<dbReference type="InterPro" id="IPR000700">
    <property type="entry name" value="PAS-assoc_C"/>
</dbReference>
<dbReference type="Proteomes" id="UP000305887">
    <property type="component" value="Unassembled WGS sequence"/>
</dbReference>
<dbReference type="PROSITE" id="PS50113">
    <property type="entry name" value="PAC"/>
    <property type="match status" value="4"/>
</dbReference>
<evidence type="ECO:0000256" key="1">
    <source>
        <dbReference type="ARBA" id="ARBA00000085"/>
    </source>
</evidence>
<dbReference type="PANTHER" id="PTHR43065:SF42">
    <property type="entry name" value="TWO-COMPONENT SENSOR PPRA"/>
    <property type="match status" value="1"/>
</dbReference>
<comment type="caution">
    <text evidence="9">The sequence shown here is derived from an EMBL/GenBank/DDBJ whole genome shotgun (WGS) entry which is preliminary data.</text>
</comment>
<feature type="domain" description="PAC" evidence="8">
    <location>
        <begin position="465"/>
        <end position="517"/>
    </location>
</feature>
<keyword evidence="10" id="KW-1185">Reference proteome</keyword>
<evidence type="ECO:0000313" key="10">
    <source>
        <dbReference type="Proteomes" id="UP000305887"/>
    </source>
</evidence>
<dbReference type="SUPFAM" id="SSF55874">
    <property type="entry name" value="ATPase domain of HSP90 chaperone/DNA topoisomerase II/histidine kinase"/>
    <property type="match status" value="1"/>
</dbReference>
<dbReference type="InterPro" id="IPR036097">
    <property type="entry name" value="HisK_dim/P_sf"/>
</dbReference>
<dbReference type="InterPro" id="IPR000014">
    <property type="entry name" value="PAS"/>
</dbReference>
<feature type="domain" description="PAC" evidence="8">
    <location>
        <begin position="338"/>
        <end position="390"/>
    </location>
</feature>
<evidence type="ECO:0000256" key="3">
    <source>
        <dbReference type="ARBA" id="ARBA00022553"/>
    </source>
</evidence>
<feature type="domain" description="PAC" evidence="8">
    <location>
        <begin position="72"/>
        <end position="124"/>
    </location>
</feature>
<feature type="domain" description="PAS" evidence="7">
    <location>
        <begin position="125"/>
        <end position="165"/>
    </location>
</feature>
<dbReference type="Pfam" id="PF02518">
    <property type="entry name" value="HATPase_c"/>
    <property type="match status" value="1"/>
</dbReference>
<dbReference type="NCBIfam" id="TIGR00229">
    <property type="entry name" value="sensory_box"/>
    <property type="match status" value="2"/>
</dbReference>
<dbReference type="InterPro" id="IPR001789">
    <property type="entry name" value="Sig_transdc_resp-reg_receiver"/>
</dbReference>
<dbReference type="Gene3D" id="3.30.450.20">
    <property type="entry name" value="PAS domain"/>
    <property type="match status" value="4"/>
</dbReference>
<dbReference type="InterPro" id="IPR013655">
    <property type="entry name" value="PAS_fold_3"/>
</dbReference>
<accession>A0A5C4MZD3</accession>
<dbReference type="Gene3D" id="3.30.565.10">
    <property type="entry name" value="Histidine kinase-like ATPase, C-terminal domain"/>
    <property type="match status" value="1"/>
</dbReference>
<organism evidence="9 10">
    <name type="scientific">Rubellimicrobium rubrum</name>
    <dbReference type="NCBI Taxonomy" id="2585369"/>
    <lineage>
        <taxon>Bacteria</taxon>
        <taxon>Pseudomonadati</taxon>
        <taxon>Pseudomonadota</taxon>
        <taxon>Alphaproteobacteria</taxon>
        <taxon>Rhodobacterales</taxon>
        <taxon>Roseobacteraceae</taxon>
        <taxon>Rubellimicrobium</taxon>
    </lineage>
</organism>
<dbReference type="SUPFAM" id="SSF55785">
    <property type="entry name" value="PYP-like sensor domain (PAS domain)"/>
    <property type="match status" value="4"/>
</dbReference>
<evidence type="ECO:0000313" key="9">
    <source>
        <dbReference type="EMBL" id="TNC51623.1"/>
    </source>
</evidence>
<reference evidence="9 10" key="1">
    <citation type="submission" date="2019-06" db="EMBL/GenBank/DDBJ databases">
        <title>YIM 131921 draft genome.</title>
        <authorList>
            <person name="Jiang L."/>
        </authorList>
    </citation>
    <scope>NUCLEOTIDE SEQUENCE [LARGE SCALE GENOMIC DNA]</scope>
    <source>
        <strain evidence="9 10">YIM 131921</strain>
    </source>
</reference>
<evidence type="ECO:0000259" key="7">
    <source>
        <dbReference type="PROSITE" id="PS50112"/>
    </source>
</evidence>
<dbReference type="PRINTS" id="PR00344">
    <property type="entry name" value="BCTRLSENSOR"/>
</dbReference>
<proteinExistence type="predicted"/>
<gene>
    <name evidence="9" type="ORF">FHG66_05545</name>
</gene>
<dbReference type="InterPro" id="IPR035965">
    <property type="entry name" value="PAS-like_dom_sf"/>
</dbReference>
<dbReference type="SUPFAM" id="SSF47384">
    <property type="entry name" value="Homodimeric domain of signal transducing histidine kinase"/>
    <property type="match status" value="1"/>
</dbReference>
<dbReference type="Pfam" id="PF00072">
    <property type="entry name" value="Response_reg"/>
    <property type="match status" value="1"/>
</dbReference>
<dbReference type="SMART" id="SM00388">
    <property type="entry name" value="HisKA"/>
    <property type="match status" value="1"/>
</dbReference>
<dbReference type="OrthoDB" id="9796100at2"/>
<name>A0A5C4MZD3_9RHOB</name>
<dbReference type="RefSeq" id="WP_139075744.1">
    <property type="nucleotide sequence ID" value="NZ_VDFU01000004.1"/>
</dbReference>
<dbReference type="Pfam" id="PF08448">
    <property type="entry name" value="PAS_4"/>
    <property type="match status" value="3"/>
</dbReference>
<sequence length="925" mass="100135">MYLQVAGVMLLVLDREGRIETVNQRGAEILGHDDPARLIGRDWFETAIPAREREAVRAIFAQFMSGSVDAPERVEGLILRPDGQERLIAWRNRTFRDAAGRIQGTISSGEDITEARAADERVRKSEALLSAVLDALPVGVIIADPKGKIVRDNAAHRELWGVVPDPEATSLEQYGEWIGYDPETGQRLQAQDWAMARAIVGGETVQGELVECQRFGSGERRFFLNNAAPVRDERGHIIAGVVAEQDVTDRRAVEQALRVSAERVQLALAAGAIIGTWHWDLPTDRFTVDEQFAVNFGLDPALGREGLSLEQVIATVHPDDREGLITAIGTVIAQGGPYAHQYRVRRADGRYYWIEANGRVDHGPDGTPLRFPGVLLDVEERRALLAERDRAAQLLKTFIEAVPGVVYAKDRQGRMLVANKGTAELIGKPPEAFLGRTDSEFLDDKEQAALVMANDRRIMESGVAEQVEEAVRLADGTPAVWLSTKVPLRDGTGEVTGLIGASVDITARKAAEAELERINHDLADRVTQVVSEREAAAAQLHEVQKLETIGQLTGGIAHDFNNLLTPIVGSLERAHRKLEHDERTQRLVEGGLQSAERARVLVQRLLTFARRQTLMAQPVDVGALLDGMHDLIARSIGPQIDMVIEVAPDLPPAMVDPNQLELALLNLAVNARDAMLGGGRLTIGATEEAVRSGHPTGLGSGRYVRLAVVDTGVGMEATILARAVEPFFSTKGMGKGTGLGLSMVHGLAGQSGGRLVLSSTPGQGTRAEVWLPVASEAASSAPSPAEVPVPRVREGLLLLVDDEELVRIGTADMLRDLGYEVVEANGGAAALQTLRSGLKPDLLVTDYLMPGMTGVELARAARQLRPELPALLISGYQDVLDATVDGLPRLAKPFRQAELAARVAGALDDRKIVRFPRRGSRDNPG</sequence>
<dbReference type="SUPFAM" id="SSF52172">
    <property type="entry name" value="CheY-like"/>
    <property type="match status" value="1"/>
</dbReference>
<dbReference type="SMART" id="SM00091">
    <property type="entry name" value="PAS"/>
    <property type="match status" value="3"/>
</dbReference>
<dbReference type="PROSITE" id="PS50112">
    <property type="entry name" value="PAS"/>
    <property type="match status" value="2"/>
</dbReference>
<dbReference type="InterPro" id="IPR001610">
    <property type="entry name" value="PAC"/>
</dbReference>
<dbReference type="InterPro" id="IPR005467">
    <property type="entry name" value="His_kinase_dom"/>
</dbReference>
<feature type="domain" description="Response regulatory" evidence="6">
    <location>
        <begin position="796"/>
        <end position="907"/>
    </location>
</feature>
<feature type="domain" description="Histidine kinase" evidence="5">
    <location>
        <begin position="555"/>
        <end position="775"/>
    </location>
</feature>
<dbReference type="SMART" id="SM00086">
    <property type="entry name" value="PAC"/>
    <property type="match status" value="3"/>
</dbReference>
<comment type="catalytic activity">
    <reaction evidence="1">
        <text>ATP + protein L-histidine = ADP + protein N-phospho-L-histidine.</text>
        <dbReference type="EC" id="2.7.13.3"/>
    </reaction>
</comment>
<dbReference type="AlphaFoldDB" id="A0A5C4MZD3"/>
<keyword evidence="3 4" id="KW-0597">Phosphoprotein</keyword>
<dbReference type="EMBL" id="VDFU01000004">
    <property type="protein sequence ID" value="TNC51623.1"/>
    <property type="molecule type" value="Genomic_DNA"/>
</dbReference>
<dbReference type="InterPro" id="IPR003661">
    <property type="entry name" value="HisK_dim/P_dom"/>
</dbReference>
<dbReference type="PROSITE" id="PS50110">
    <property type="entry name" value="RESPONSE_REGULATORY"/>
    <property type="match status" value="1"/>
</dbReference>
<evidence type="ECO:0000259" key="5">
    <source>
        <dbReference type="PROSITE" id="PS50109"/>
    </source>
</evidence>
<dbReference type="PANTHER" id="PTHR43065">
    <property type="entry name" value="SENSOR HISTIDINE KINASE"/>
    <property type="match status" value="1"/>
</dbReference>
<evidence type="ECO:0000256" key="4">
    <source>
        <dbReference type="PROSITE-ProRule" id="PRU00169"/>
    </source>
</evidence>
<dbReference type="SMART" id="SM00448">
    <property type="entry name" value="REC"/>
    <property type="match status" value="1"/>
</dbReference>
<dbReference type="InterPro" id="IPR013656">
    <property type="entry name" value="PAS_4"/>
</dbReference>
<dbReference type="Gene3D" id="1.10.287.130">
    <property type="match status" value="1"/>
</dbReference>
<dbReference type="CDD" id="cd00130">
    <property type="entry name" value="PAS"/>
    <property type="match status" value="3"/>
</dbReference>
<evidence type="ECO:0000259" key="6">
    <source>
        <dbReference type="PROSITE" id="PS50110"/>
    </source>
</evidence>
<dbReference type="InterPro" id="IPR004358">
    <property type="entry name" value="Sig_transdc_His_kin-like_C"/>
</dbReference>
<protein>
    <recommendedName>
        <fullName evidence="2">histidine kinase</fullName>
        <ecNumber evidence="2">2.7.13.3</ecNumber>
    </recommendedName>
</protein>
<dbReference type="InterPro" id="IPR011006">
    <property type="entry name" value="CheY-like_superfamily"/>
</dbReference>
<dbReference type="EC" id="2.7.13.3" evidence="2"/>
<dbReference type="Pfam" id="PF00512">
    <property type="entry name" value="HisKA"/>
    <property type="match status" value="1"/>
</dbReference>
<feature type="modified residue" description="4-aspartylphosphate" evidence="4">
    <location>
        <position position="846"/>
    </location>
</feature>
<dbReference type="Pfam" id="PF08447">
    <property type="entry name" value="PAS_3"/>
    <property type="match status" value="1"/>
</dbReference>
<dbReference type="GO" id="GO:0000155">
    <property type="term" value="F:phosphorelay sensor kinase activity"/>
    <property type="evidence" value="ECO:0007669"/>
    <property type="project" value="InterPro"/>
</dbReference>
<dbReference type="InterPro" id="IPR003594">
    <property type="entry name" value="HATPase_dom"/>
</dbReference>
<evidence type="ECO:0000259" key="8">
    <source>
        <dbReference type="PROSITE" id="PS50113"/>
    </source>
</evidence>
<dbReference type="SMART" id="SM00387">
    <property type="entry name" value="HATPase_c"/>
    <property type="match status" value="1"/>
</dbReference>
<feature type="domain" description="PAC" evidence="8">
    <location>
        <begin position="203"/>
        <end position="259"/>
    </location>
</feature>
<dbReference type="InterPro" id="IPR036890">
    <property type="entry name" value="HATPase_C_sf"/>
</dbReference>